<dbReference type="PANTHER" id="PTHR12592:SF0">
    <property type="entry name" value="ATP-DEPENDENT (S)-NAD(P)H-HYDRATE DEHYDRATASE"/>
    <property type="match status" value="1"/>
</dbReference>
<keyword evidence="11" id="KW-1185">Reference proteome</keyword>
<dbReference type="GO" id="GO:0110051">
    <property type="term" value="P:metabolite repair"/>
    <property type="evidence" value="ECO:0007669"/>
    <property type="project" value="TreeGrafter"/>
</dbReference>
<feature type="binding site" evidence="7">
    <location>
        <begin position="661"/>
        <end position="670"/>
    </location>
    <ligand>
        <name>ATP</name>
        <dbReference type="ChEBI" id="CHEBI:30616"/>
    </ligand>
</feature>
<protein>
    <recommendedName>
        <fullName evidence="7">ATP-dependent (S)-NAD(P)H-hydrate dehydratase</fullName>
        <ecNumber evidence="7">4.2.1.93</ecNumber>
    </recommendedName>
    <alternativeName>
        <fullName evidence="7">ATP-dependent NAD(P)HX dehydratase</fullName>
    </alternativeName>
</protein>
<dbReference type="CDD" id="cd01171">
    <property type="entry name" value="YXKO-related"/>
    <property type="match status" value="1"/>
</dbReference>
<sequence>MLEVQVEDGAPATKSTDSVIVLEEDVIAGMIRGPLETKTVMLDADWQTSPMDQCAVHWHGFCPERSGRDIGLPDGNKGTTIGLGSSRSVESGTYSPRDMSRKGCAYARTSNNRFWIKDYMTTLGYPRTKITPYVLIKSITTAQLDAGKDPAVTAANRWDYPTTMLRYYDMRCCEHVVLRPTLIHVDMVSGTAEKSAEGTSIMINVIMSGASSVHHGLGSNPNLLGARRELLPIAPLLRFGFRDEPVFGESVGPPRVSRAARVGGVSEVGAVSARGKRGGRAPANDARCQGGVSRDPRARTRRRAHGGFAEKDVAAAPGGWRARVDGRQADAGNAQGRMRYGNAPAAGRRAVQRTAAQRRHLLCTRRSGKVLVIGGAEMYTGAPFFSAMAALRTVGRCRSFRFERHAPADLRFYAYSVGVIPLCPPQGADLAYVVCERSAAPAIKVRRFTNQEESVDFGFHCLRLMRASAVVFPRQETVISLIRTGLFRGEVHGPMTEDNVVGQVSGLMFRMDVVVIGPGLGRDELTMRCVGRIIEVAKRNNKLLVLDGDALFLVHNRPELVKGYGLAVLTPNVVEFGRLCKSVCGSVRICQNLAVEDGGNANVDECDSGNVGSAASMSAKLARAFGGLTVVEKGDVDPDNMSLTTVCRRALLAVFVSDKPGGLKRCGGQGDLLTGCLAVWLLWAVRAAKQVGTHEESNGKETTGKATAEMPRLWSGKPASLVAAYGACNLVRAVSRRAYERVGRGVQASDMLEELPAVVRKMLDSRL</sequence>
<evidence type="ECO:0000256" key="7">
    <source>
        <dbReference type="HAMAP-Rule" id="MF_03157"/>
    </source>
</evidence>
<dbReference type="SUPFAM" id="SSF53613">
    <property type="entry name" value="Ribokinase-like"/>
    <property type="match status" value="1"/>
</dbReference>
<gene>
    <name evidence="10" type="ORF">BJ554DRAFT_1569</name>
</gene>
<feature type="binding site" evidence="7">
    <location>
        <position position="671"/>
    </location>
    <ligand>
        <name>(6S)-NADPHX</name>
        <dbReference type="ChEBI" id="CHEBI:64076"/>
    </ligand>
</feature>
<evidence type="ECO:0000256" key="5">
    <source>
        <dbReference type="ARBA" id="ARBA00023239"/>
    </source>
</evidence>
<feature type="binding site" evidence="7">
    <location>
        <begin position="572"/>
        <end position="578"/>
    </location>
    <ligand>
        <name>(6S)-NADPHX</name>
        <dbReference type="ChEBI" id="CHEBI:64076"/>
    </ligand>
</feature>
<dbReference type="Proteomes" id="UP000673691">
    <property type="component" value="Unassembled WGS sequence"/>
</dbReference>
<feature type="region of interest" description="Disordered" evidence="8">
    <location>
        <begin position="271"/>
        <end position="303"/>
    </location>
</feature>
<accession>A0A8H8DHC0</accession>
<dbReference type="Pfam" id="PF01256">
    <property type="entry name" value="Carb_kinase"/>
    <property type="match status" value="1"/>
</dbReference>
<evidence type="ECO:0000256" key="2">
    <source>
        <dbReference type="ARBA" id="ARBA00022840"/>
    </source>
</evidence>
<comment type="caution">
    <text evidence="7">Lacks conserved residue(s) required for the propagation of feature annotation.</text>
</comment>
<keyword evidence="7" id="KW-0963">Cytoplasm</keyword>
<evidence type="ECO:0000313" key="10">
    <source>
        <dbReference type="EMBL" id="KAG5458243.1"/>
    </source>
</evidence>
<keyword evidence="1 7" id="KW-0547">Nucleotide-binding</keyword>
<dbReference type="GO" id="GO:0046496">
    <property type="term" value="P:nicotinamide nucleotide metabolic process"/>
    <property type="evidence" value="ECO:0007669"/>
    <property type="project" value="UniProtKB-UniRule"/>
</dbReference>
<dbReference type="InterPro" id="IPR029056">
    <property type="entry name" value="Ribokinase-like"/>
</dbReference>
<dbReference type="PANTHER" id="PTHR12592">
    <property type="entry name" value="ATP-DEPENDENT (S)-NAD(P)H-HYDRATE DEHYDRATASE FAMILY MEMBER"/>
    <property type="match status" value="1"/>
</dbReference>
<dbReference type="EMBL" id="JAEFCI010008785">
    <property type="protein sequence ID" value="KAG5458243.1"/>
    <property type="molecule type" value="Genomic_DNA"/>
</dbReference>
<evidence type="ECO:0000256" key="3">
    <source>
        <dbReference type="ARBA" id="ARBA00022857"/>
    </source>
</evidence>
<comment type="cofactor">
    <cofactor evidence="7">
        <name>Mg(2+)</name>
        <dbReference type="ChEBI" id="CHEBI:18420"/>
    </cofactor>
</comment>
<keyword evidence="3" id="KW-0521">NADP</keyword>
<name>A0A8H8DHC0_9FUNG</name>
<keyword evidence="2 7" id="KW-0067">ATP-binding</keyword>
<feature type="binding site" evidence="7">
    <location>
        <position position="519"/>
    </location>
    <ligand>
        <name>(6S)-NADPHX</name>
        <dbReference type="ChEBI" id="CHEBI:64076"/>
    </ligand>
</feature>
<dbReference type="OrthoDB" id="8110916at2759"/>
<dbReference type="PROSITE" id="PS01049">
    <property type="entry name" value="YJEF_C_1"/>
    <property type="match status" value="1"/>
</dbReference>
<feature type="compositionally biased region" description="Polar residues" evidence="8">
    <location>
        <begin position="77"/>
        <end position="94"/>
    </location>
</feature>
<reference evidence="10 11" key="1">
    <citation type="journal article" name="Sci. Rep.">
        <title>Genome-scale phylogenetic analyses confirm Olpidium as the closest living zoosporic fungus to the non-flagellated, terrestrial fungi.</title>
        <authorList>
            <person name="Chang Y."/>
            <person name="Rochon D."/>
            <person name="Sekimoto S."/>
            <person name="Wang Y."/>
            <person name="Chovatia M."/>
            <person name="Sandor L."/>
            <person name="Salamov A."/>
            <person name="Grigoriev I.V."/>
            <person name="Stajich J.E."/>
            <person name="Spatafora J.W."/>
        </authorList>
    </citation>
    <scope>NUCLEOTIDE SEQUENCE [LARGE SCALE GENOMIC DNA]</scope>
    <source>
        <strain evidence="10">S191</strain>
    </source>
</reference>
<feature type="region of interest" description="Disordered" evidence="8">
    <location>
        <begin position="69"/>
        <end position="96"/>
    </location>
</feature>
<keyword evidence="7" id="KW-0597">Phosphoprotein</keyword>
<dbReference type="GO" id="GO:0005524">
    <property type="term" value="F:ATP binding"/>
    <property type="evidence" value="ECO:0007669"/>
    <property type="project" value="UniProtKB-KW"/>
</dbReference>
<evidence type="ECO:0000259" key="9">
    <source>
        <dbReference type="PROSITE" id="PS51383"/>
    </source>
</evidence>
<dbReference type="PROSITE" id="PS51383">
    <property type="entry name" value="YJEF_C_3"/>
    <property type="match status" value="1"/>
</dbReference>
<dbReference type="EC" id="4.2.1.93" evidence="7"/>
<comment type="similarity">
    <text evidence="7">Belongs to the NnrD/CARKD family.</text>
</comment>
<evidence type="ECO:0000256" key="1">
    <source>
        <dbReference type="ARBA" id="ARBA00022741"/>
    </source>
</evidence>
<proteinExistence type="inferred from homology"/>
<keyword evidence="4 7" id="KW-0520">NAD</keyword>
<dbReference type="GO" id="GO:0016301">
    <property type="term" value="F:kinase activity"/>
    <property type="evidence" value="ECO:0007669"/>
    <property type="project" value="UniProtKB-KW"/>
</dbReference>
<evidence type="ECO:0000313" key="11">
    <source>
        <dbReference type="Proteomes" id="UP000673691"/>
    </source>
</evidence>
<comment type="catalytic activity">
    <reaction evidence="6 7">
        <text>(6S)-NADPHX + ATP = ADP + phosphate + NADPH + H(+)</text>
        <dbReference type="Rhea" id="RHEA:32231"/>
        <dbReference type="ChEBI" id="CHEBI:15378"/>
        <dbReference type="ChEBI" id="CHEBI:30616"/>
        <dbReference type="ChEBI" id="CHEBI:43474"/>
        <dbReference type="ChEBI" id="CHEBI:57783"/>
        <dbReference type="ChEBI" id="CHEBI:64076"/>
        <dbReference type="ChEBI" id="CHEBI:456216"/>
        <dbReference type="EC" id="4.2.1.93"/>
    </reaction>
</comment>
<comment type="subcellular location">
    <subcellularLocation>
        <location evidence="7">Cytoplasm</location>
    </subcellularLocation>
</comment>
<dbReference type="HAMAP" id="MF_01965">
    <property type="entry name" value="NADHX_dehydratase"/>
    <property type="match status" value="1"/>
</dbReference>
<dbReference type="Gene3D" id="3.40.1190.20">
    <property type="match status" value="1"/>
</dbReference>
<evidence type="ECO:0000256" key="4">
    <source>
        <dbReference type="ARBA" id="ARBA00023027"/>
    </source>
</evidence>
<dbReference type="InterPro" id="IPR000631">
    <property type="entry name" value="CARKD"/>
</dbReference>
<comment type="function">
    <text evidence="7">Catalyzes the dehydration of the S-form of NAD(P)HX at the expense of ATP, which is converted to ADP. Together with NAD(P)HX epimerase, which catalyzes the epimerization of the S- and R-forms, the enzyme allows the repair of both epimers of NAD(P)HX, a damaged form of NAD(P)H that is a result of enzymatic or heat-dependent hydration.</text>
</comment>
<dbReference type="AlphaFoldDB" id="A0A8H8DHC0"/>
<organism evidence="10 11">
    <name type="scientific">Olpidium bornovanus</name>
    <dbReference type="NCBI Taxonomy" id="278681"/>
    <lineage>
        <taxon>Eukaryota</taxon>
        <taxon>Fungi</taxon>
        <taxon>Fungi incertae sedis</taxon>
        <taxon>Olpidiomycota</taxon>
        <taxon>Olpidiomycotina</taxon>
        <taxon>Olpidiomycetes</taxon>
        <taxon>Olpidiales</taxon>
        <taxon>Olpidiaceae</taxon>
        <taxon>Olpidium</taxon>
    </lineage>
</organism>
<dbReference type="GO" id="GO:0005737">
    <property type="term" value="C:cytoplasm"/>
    <property type="evidence" value="ECO:0007669"/>
    <property type="project" value="UniProtKB-SubCell"/>
</dbReference>
<comment type="catalytic activity">
    <reaction evidence="7">
        <text>(6S)-NADHX + ATP = ADP + phosphate + NADH + H(+)</text>
        <dbReference type="Rhea" id="RHEA:19017"/>
        <dbReference type="ChEBI" id="CHEBI:15378"/>
        <dbReference type="ChEBI" id="CHEBI:30616"/>
        <dbReference type="ChEBI" id="CHEBI:43474"/>
        <dbReference type="ChEBI" id="CHEBI:57945"/>
        <dbReference type="ChEBI" id="CHEBI:64074"/>
        <dbReference type="ChEBI" id="CHEBI:456216"/>
        <dbReference type="EC" id="4.2.1.93"/>
    </reaction>
</comment>
<keyword evidence="5 7" id="KW-0456">Lyase</keyword>
<evidence type="ECO:0000256" key="8">
    <source>
        <dbReference type="SAM" id="MobiDB-lite"/>
    </source>
</evidence>
<comment type="caution">
    <text evidence="10">The sequence shown here is derived from an EMBL/GenBank/DDBJ whole genome shotgun (WGS) entry which is preliminary data.</text>
</comment>
<evidence type="ECO:0000256" key="6">
    <source>
        <dbReference type="ARBA" id="ARBA00047472"/>
    </source>
</evidence>
<dbReference type="InterPro" id="IPR017953">
    <property type="entry name" value="Carbohydrate_kinase_pred_CS"/>
</dbReference>
<dbReference type="GO" id="GO:0047453">
    <property type="term" value="F:ATP-dependent NAD(P)H-hydrate dehydratase activity"/>
    <property type="evidence" value="ECO:0007669"/>
    <property type="project" value="UniProtKB-UniRule"/>
</dbReference>
<feature type="domain" description="YjeF C-terminal" evidence="9">
    <location>
        <begin position="347"/>
        <end position="762"/>
    </location>
</feature>